<evidence type="ECO:0000256" key="3">
    <source>
        <dbReference type="ARBA" id="ARBA00022764"/>
    </source>
</evidence>
<evidence type="ECO:0000256" key="1">
    <source>
        <dbReference type="ARBA" id="ARBA00022448"/>
    </source>
</evidence>
<protein>
    <recommendedName>
        <fullName evidence="4">Lipopolysaccharide export system protein LptA</fullName>
    </recommendedName>
</protein>
<keyword evidence="2 4" id="KW-0732">Signal</keyword>
<dbReference type="Gene3D" id="2.60.450.10">
    <property type="entry name" value="Lipopolysaccharide (LPS) transport protein A like domain"/>
    <property type="match status" value="1"/>
</dbReference>
<comment type="subunit">
    <text evidence="4">Component of the lipopolysaccharide transport and assembly complex.</text>
</comment>
<feature type="region of interest" description="Disordered" evidence="5">
    <location>
        <begin position="156"/>
        <end position="209"/>
    </location>
</feature>
<evidence type="ECO:0000313" key="8">
    <source>
        <dbReference type="Proteomes" id="UP000785613"/>
    </source>
</evidence>
<evidence type="ECO:0000256" key="2">
    <source>
        <dbReference type="ARBA" id="ARBA00022729"/>
    </source>
</evidence>
<dbReference type="InterPro" id="IPR005653">
    <property type="entry name" value="OstA-like_N"/>
</dbReference>
<feature type="compositionally biased region" description="Low complexity" evidence="5">
    <location>
        <begin position="178"/>
        <end position="190"/>
    </location>
</feature>
<dbReference type="Proteomes" id="UP000785613">
    <property type="component" value="Unassembled WGS sequence"/>
</dbReference>
<dbReference type="PANTHER" id="PTHR36504:SF1">
    <property type="entry name" value="LIPOPOLYSACCHARIDE EXPORT SYSTEM PROTEIN LPTA"/>
    <property type="match status" value="1"/>
</dbReference>
<dbReference type="RefSeq" id="WP_167223607.1">
    <property type="nucleotide sequence ID" value="NZ_VUYU01000005.1"/>
</dbReference>
<proteinExistence type="inferred from homology"/>
<evidence type="ECO:0000259" key="6">
    <source>
        <dbReference type="Pfam" id="PF03968"/>
    </source>
</evidence>
<dbReference type="HAMAP" id="MF_01914">
    <property type="entry name" value="LPS_assembly_LptA"/>
    <property type="match status" value="1"/>
</dbReference>
<dbReference type="InterPro" id="IPR014340">
    <property type="entry name" value="LptA"/>
</dbReference>
<dbReference type="EMBL" id="VUYU01000005">
    <property type="protein sequence ID" value="NHZ33715.1"/>
    <property type="molecule type" value="Genomic_DNA"/>
</dbReference>
<name>A0ABX0LLP6_9BURK</name>
<reference evidence="7 8" key="1">
    <citation type="submission" date="2019-09" db="EMBL/GenBank/DDBJ databases">
        <title>Taxonomy of Antarctic Massilia spp.: description of Massilia rubra sp. nov., Massilia aquatica sp. nov., Massilia mucilaginosa sp. nov., Massilia frigida sp. nov. isolated from streams, lakes and regoliths.</title>
        <authorList>
            <person name="Holochova P."/>
            <person name="Sedlacek I."/>
            <person name="Kralova S."/>
            <person name="Maslanova I."/>
            <person name="Busse H.-J."/>
            <person name="Stankova E."/>
            <person name="Vrbovska V."/>
            <person name="Kovarovic V."/>
            <person name="Bartak M."/>
            <person name="Svec P."/>
            <person name="Pantucek R."/>
        </authorList>
    </citation>
    <scope>NUCLEOTIDE SEQUENCE [LARGE SCALE GENOMIC DNA]</scope>
    <source>
        <strain evidence="7 8">CCM 8692</strain>
    </source>
</reference>
<sequence length="209" mass="22167" precursor="true">MKKFLAIALLGLAAATASAEKADSAKQAVITYDSLETNEVTQVTILTGNVVVTKGTLILKSDRAVIKETPEGDMFVTLTASAGKAATFRQKRDGGPDLWIEGQAQRIEYDERNDMMKLFSNARIRQLEGQKPTNEIESEFISYDSRKEVFVARNDASGVNKPGQGRGTMIIAPRKPRAAPATPASSAPAVTPAPAPAPAPTTTPAAGNP</sequence>
<dbReference type="PANTHER" id="PTHR36504">
    <property type="entry name" value="LIPOPOLYSACCHARIDE EXPORT SYSTEM PROTEIN LPTA"/>
    <property type="match status" value="1"/>
</dbReference>
<feature type="signal peptide" evidence="4">
    <location>
        <begin position="1"/>
        <end position="19"/>
    </location>
</feature>
<comment type="function">
    <text evidence="4">Involved in the assembly of lipopolysaccharide (LPS). Required for the translocation of LPS from the inner membrane to the outer membrane.</text>
</comment>
<organism evidence="7 8">
    <name type="scientific">Massilia rubra</name>
    <dbReference type="NCBI Taxonomy" id="2607910"/>
    <lineage>
        <taxon>Bacteria</taxon>
        <taxon>Pseudomonadati</taxon>
        <taxon>Pseudomonadota</taxon>
        <taxon>Betaproteobacteria</taxon>
        <taxon>Burkholderiales</taxon>
        <taxon>Oxalobacteraceae</taxon>
        <taxon>Telluria group</taxon>
        <taxon>Massilia</taxon>
    </lineage>
</organism>
<comment type="subcellular location">
    <subcellularLocation>
        <location evidence="4">Periplasm</location>
    </subcellularLocation>
</comment>
<feature type="domain" description="Organic solvent tolerance-like N-terminal" evidence="6">
    <location>
        <begin position="30"/>
        <end position="148"/>
    </location>
</feature>
<evidence type="ECO:0000256" key="4">
    <source>
        <dbReference type="HAMAP-Rule" id="MF_01914"/>
    </source>
</evidence>
<keyword evidence="1 4" id="KW-0813">Transport</keyword>
<keyword evidence="8" id="KW-1185">Reference proteome</keyword>
<dbReference type="InterPro" id="IPR052037">
    <property type="entry name" value="LPS_export_LptA"/>
</dbReference>
<comment type="caution">
    <text evidence="7">The sequence shown here is derived from an EMBL/GenBank/DDBJ whole genome shotgun (WGS) entry which is preliminary data.</text>
</comment>
<feature type="compositionally biased region" description="Pro residues" evidence="5">
    <location>
        <begin position="191"/>
        <end position="201"/>
    </location>
</feature>
<evidence type="ECO:0000256" key="5">
    <source>
        <dbReference type="SAM" id="MobiDB-lite"/>
    </source>
</evidence>
<keyword evidence="3 4" id="KW-0574">Periplasm</keyword>
<accession>A0ABX0LLP6</accession>
<dbReference type="Pfam" id="PF03968">
    <property type="entry name" value="LptD_N"/>
    <property type="match status" value="1"/>
</dbReference>
<evidence type="ECO:0000313" key="7">
    <source>
        <dbReference type="EMBL" id="NHZ33715.1"/>
    </source>
</evidence>
<comment type="similarity">
    <text evidence="4">Belongs to the LptA family.</text>
</comment>
<dbReference type="NCBIfam" id="TIGR03002">
    <property type="entry name" value="outer_YhbN_LptA"/>
    <property type="match status" value="1"/>
</dbReference>
<gene>
    <name evidence="4 7" type="primary">lptA</name>
    <name evidence="7" type="ORF">F0185_08945</name>
</gene>
<feature type="chain" id="PRO_5044909567" description="Lipopolysaccharide export system protein LptA" evidence="4">
    <location>
        <begin position="20"/>
        <end position="209"/>
    </location>
</feature>